<dbReference type="EMBL" id="KQ981340">
    <property type="protein sequence ID" value="KYN42499.1"/>
    <property type="molecule type" value="Genomic_DNA"/>
</dbReference>
<evidence type="ECO:0000313" key="2">
    <source>
        <dbReference type="EMBL" id="KYN42499.1"/>
    </source>
</evidence>
<evidence type="ECO:0000256" key="1">
    <source>
        <dbReference type="SAM" id="MobiDB-lite"/>
    </source>
</evidence>
<dbReference type="AlphaFoldDB" id="A0A195FRF9"/>
<accession>A0A195FRF9</accession>
<organism evidence="2 3">
    <name type="scientific">Trachymyrmex septentrionalis</name>
    <dbReference type="NCBI Taxonomy" id="34720"/>
    <lineage>
        <taxon>Eukaryota</taxon>
        <taxon>Metazoa</taxon>
        <taxon>Ecdysozoa</taxon>
        <taxon>Arthropoda</taxon>
        <taxon>Hexapoda</taxon>
        <taxon>Insecta</taxon>
        <taxon>Pterygota</taxon>
        <taxon>Neoptera</taxon>
        <taxon>Endopterygota</taxon>
        <taxon>Hymenoptera</taxon>
        <taxon>Apocrita</taxon>
        <taxon>Aculeata</taxon>
        <taxon>Formicoidea</taxon>
        <taxon>Formicidae</taxon>
        <taxon>Myrmicinae</taxon>
        <taxon>Trachymyrmex</taxon>
    </lineage>
</organism>
<evidence type="ECO:0000313" key="3">
    <source>
        <dbReference type="Proteomes" id="UP000078541"/>
    </source>
</evidence>
<feature type="region of interest" description="Disordered" evidence="1">
    <location>
        <begin position="198"/>
        <end position="221"/>
    </location>
</feature>
<sequence>MYFSKVYLHVFYFLQRIFSYIFETSLHTSYLDEEICIDGAVKFLNIGIVVGPTSHVEIAISDNRGNRIILPHATWKASIERRTDIERLMQSTVPSSSSSSPIQDLNVELVKVCDTKNVKLSLYVYDYIYSLHVSQIELFHRLIKIADEVDDLTQLRIDKNEFDCLIGNLNEVVKEEEMEEESVSAGILEESVSVGVLEDPSPASPLEYPSALTIGLEEEEE</sequence>
<keyword evidence="3" id="KW-1185">Reference proteome</keyword>
<dbReference type="Proteomes" id="UP000078541">
    <property type="component" value="Unassembled WGS sequence"/>
</dbReference>
<reference evidence="2 3" key="1">
    <citation type="submission" date="2016-03" db="EMBL/GenBank/DDBJ databases">
        <title>Trachymyrmex septentrionalis WGS genome.</title>
        <authorList>
            <person name="Nygaard S."/>
            <person name="Hu H."/>
            <person name="Boomsma J."/>
            <person name="Zhang G."/>
        </authorList>
    </citation>
    <scope>NUCLEOTIDE SEQUENCE [LARGE SCALE GENOMIC DNA]</scope>
    <source>
        <strain evidence="2">Tsep2-gDNA-1</strain>
        <tissue evidence="2">Whole body</tissue>
    </source>
</reference>
<name>A0A195FRF9_9HYME</name>
<protein>
    <submittedName>
        <fullName evidence="2">Uncharacterized protein</fullName>
    </submittedName>
</protein>
<gene>
    <name evidence="2" type="ORF">ALC56_03045</name>
</gene>
<proteinExistence type="predicted"/>